<protein>
    <submittedName>
        <fullName evidence="1">Uncharacterized protein</fullName>
    </submittedName>
</protein>
<comment type="caution">
    <text evidence="1">The sequence shown here is derived from an EMBL/GenBank/DDBJ whole genome shotgun (WGS) entry which is preliminary data.</text>
</comment>
<organism evidence="1 2">
    <name type="scientific">Pilimelia columellifera subsp. columellifera</name>
    <dbReference type="NCBI Taxonomy" id="706583"/>
    <lineage>
        <taxon>Bacteria</taxon>
        <taxon>Bacillati</taxon>
        <taxon>Actinomycetota</taxon>
        <taxon>Actinomycetes</taxon>
        <taxon>Micromonosporales</taxon>
        <taxon>Micromonosporaceae</taxon>
        <taxon>Pilimelia</taxon>
    </lineage>
</organism>
<gene>
    <name evidence="1" type="ORF">GCM10010201_15570</name>
</gene>
<dbReference type="RefSeq" id="WP_344170475.1">
    <property type="nucleotide sequence ID" value="NZ_BAAARY010000005.1"/>
</dbReference>
<evidence type="ECO:0000313" key="2">
    <source>
        <dbReference type="Proteomes" id="UP001499978"/>
    </source>
</evidence>
<sequence length="160" mass="16999">MSTTVVTQFVAAPADRVWGLLVDLGSRSAWLSTVDAVELVTPPPFAAGAIWRETHRMPEGDPVAEEFHVESCEPGRRFVVTSPGRGADYRTTYAVTPVTAGRHRGGTLVAVEQEGHPRSRGGRVLEVVLGGLAARTAEGAIRQELADLAAAAESAGSRRR</sequence>
<dbReference type="InterPro" id="IPR023393">
    <property type="entry name" value="START-like_dom_sf"/>
</dbReference>
<dbReference type="Pfam" id="PF10604">
    <property type="entry name" value="Polyketide_cyc2"/>
    <property type="match status" value="1"/>
</dbReference>
<dbReference type="SUPFAM" id="SSF55961">
    <property type="entry name" value="Bet v1-like"/>
    <property type="match status" value="1"/>
</dbReference>
<dbReference type="EMBL" id="BAAARY010000005">
    <property type="protein sequence ID" value="GAA2519356.1"/>
    <property type="molecule type" value="Genomic_DNA"/>
</dbReference>
<accession>A0ABN3NFP6</accession>
<name>A0ABN3NFP6_9ACTN</name>
<dbReference type="InterPro" id="IPR019587">
    <property type="entry name" value="Polyketide_cyclase/dehydratase"/>
</dbReference>
<keyword evidence="2" id="KW-1185">Reference proteome</keyword>
<dbReference type="Gene3D" id="3.30.530.20">
    <property type="match status" value="1"/>
</dbReference>
<reference evidence="1 2" key="1">
    <citation type="journal article" date="2019" name="Int. J. Syst. Evol. Microbiol.">
        <title>The Global Catalogue of Microorganisms (GCM) 10K type strain sequencing project: providing services to taxonomists for standard genome sequencing and annotation.</title>
        <authorList>
            <consortium name="The Broad Institute Genomics Platform"/>
            <consortium name="The Broad Institute Genome Sequencing Center for Infectious Disease"/>
            <person name="Wu L."/>
            <person name="Ma J."/>
        </authorList>
    </citation>
    <scope>NUCLEOTIDE SEQUENCE [LARGE SCALE GENOMIC DNA]</scope>
    <source>
        <strain evidence="1 2">JCM 3367</strain>
    </source>
</reference>
<proteinExistence type="predicted"/>
<dbReference type="Proteomes" id="UP001499978">
    <property type="component" value="Unassembled WGS sequence"/>
</dbReference>
<evidence type="ECO:0000313" key="1">
    <source>
        <dbReference type="EMBL" id="GAA2519356.1"/>
    </source>
</evidence>